<evidence type="ECO:0000313" key="3">
    <source>
        <dbReference type="EMBL" id="CZT19378.1"/>
    </source>
</evidence>
<feature type="compositionally biased region" description="Polar residues" evidence="1">
    <location>
        <begin position="578"/>
        <end position="590"/>
    </location>
</feature>
<evidence type="ECO:0000313" key="4">
    <source>
        <dbReference type="Proteomes" id="UP000225277"/>
    </source>
</evidence>
<evidence type="ECO:0000256" key="1">
    <source>
        <dbReference type="SAM" id="MobiDB-lite"/>
    </source>
</evidence>
<accession>A0A2D3UVR5</accession>
<name>A0A2D3UVR5_9PEZI</name>
<organism evidence="3 4">
    <name type="scientific">Ramularia collo-cygni</name>
    <dbReference type="NCBI Taxonomy" id="112498"/>
    <lineage>
        <taxon>Eukaryota</taxon>
        <taxon>Fungi</taxon>
        <taxon>Dikarya</taxon>
        <taxon>Ascomycota</taxon>
        <taxon>Pezizomycotina</taxon>
        <taxon>Dothideomycetes</taxon>
        <taxon>Dothideomycetidae</taxon>
        <taxon>Mycosphaerellales</taxon>
        <taxon>Mycosphaerellaceae</taxon>
        <taxon>Ramularia</taxon>
    </lineage>
</organism>
<protein>
    <recommendedName>
        <fullName evidence="2">HAUS augmin-like complex subunit 6 N-terminal domain-containing protein</fullName>
    </recommendedName>
</protein>
<evidence type="ECO:0000259" key="2">
    <source>
        <dbReference type="Pfam" id="PF14661"/>
    </source>
</evidence>
<dbReference type="Proteomes" id="UP000225277">
    <property type="component" value="Unassembled WGS sequence"/>
</dbReference>
<dbReference type="AlphaFoldDB" id="A0A2D3UVR5"/>
<feature type="compositionally biased region" description="Basic and acidic residues" evidence="1">
    <location>
        <begin position="635"/>
        <end position="644"/>
    </location>
</feature>
<reference evidence="3 4" key="1">
    <citation type="submission" date="2016-03" db="EMBL/GenBank/DDBJ databases">
        <authorList>
            <person name="Ploux O."/>
        </authorList>
    </citation>
    <scope>NUCLEOTIDE SEQUENCE [LARGE SCALE GENOMIC DNA]</scope>
    <source>
        <strain evidence="3 4">URUG2</strain>
    </source>
</reference>
<feature type="region of interest" description="Disordered" evidence="1">
    <location>
        <begin position="361"/>
        <end position="383"/>
    </location>
</feature>
<feature type="region of interest" description="Disordered" evidence="1">
    <location>
        <begin position="1"/>
        <end position="25"/>
    </location>
</feature>
<dbReference type="STRING" id="112498.A0A2D3UVR5"/>
<dbReference type="EMBL" id="FJUY01000007">
    <property type="protein sequence ID" value="CZT19378.1"/>
    <property type="molecule type" value="Genomic_DNA"/>
</dbReference>
<keyword evidence="4" id="KW-1185">Reference proteome</keyword>
<feature type="region of interest" description="Disordered" evidence="1">
    <location>
        <begin position="398"/>
        <end position="451"/>
    </location>
</feature>
<feature type="region of interest" description="Disordered" evidence="1">
    <location>
        <begin position="489"/>
        <end position="516"/>
    </location>
</feature>
<dbReference type="InterPro" id="IPR028163">
    <property type="entry name" value="HAUS_6_N"/>
</dbReference>
<feature type="domain" description="HAUS augmin-like complex subunit 6 N-terminal" evidence="2">
    <location>
        <begin position="36"/>
        <end position="248"/>
    </location>
</feature>
<gene>
    <name evidence="3" type="ORF">RCC_05226</name>
</gene>
<feature type="compositionally biased region" description="Polar residues" evidence="1">
    <location>
        <begin position="401"/>
        <end position="411"/>
    </location>
</feature>
<proteinExistence type="predicted"/>
<sequence>MERSASSASNTSNAAHRQHKRVDSRIAHAPSTASLLVRNLRLLDLDTRSDWPAITPASFGNQDARTRMRCAEWALFQLFRIYDPATTADKLQPFFPPLEPLQSINLRAALYRCLNELKRDGVLGRETVLRKTMLDDCQGDKFFEVCLTFSATVLQKARVDGRNEAERPVAQRIATSQSLGKRQRESMLPLAIAHKAALSKVLAQRDHKRQAYANFGDLLSEKQSDLEQRKIRIAEQRHDPRDNPPNQTFAQDVLEKRWVGSNELRTALIDGDSAAGGDGVFTKSFEALWQATEQNRLFSQCTADTGILEDLEQRTRQQRRRLQKWQNFHQRLMISKSPKKSDFAPKDIPLRFDQHRGLNLRDMADEPSRPPPPSKKSKSVTVAKYDDILTTMREELRMNAAKSQGSPTKATPQAKRPVVKRHSLSQDSSAHPPSELNHQRSHSQAAAPVRPGIHKRFSSRSRSYHQPKVISQREILPLKSEIFSPLATKRLSSGSSSSPRSASVVSHMDDASPGARMDDILEATSRRIRQDNELTAAMEASMAGGTSSNPSRSNSGNNSPTFRKVSYDARDSGIELSSKPSVTPGRSTARPNLADRTRMSMAFKSSDDFTSIIPGTEQRSPEKPETPMATEVPPELERRSTLQERTRQSIISLPIVPQKKPTHARSRTSAFPVNQFETPQKEHRRSTLAFANDITPSQRRDLTPREELFDQDAEYASVFKARPKIALSPVLSPCVDNGGDLMESEASPLVAVGDRGL</sequence>
<feature type="compositionally biased region" description="Low complexity" evidence="1">
    <location>
        <begin position="1"/>
        <end position="15"/>
    </location>
</feature>
<feature type="compositionally biased region" description="Low complexity" evidence="1">
    <location>
        <begin position="544"/>
        <end position="561"/>
    </location>
</feature>
<dbReference type="RefSeq" id="XP_023626268.1">
    <property type="nucleotide sequence ID" value="XM_023770500.1"/>
</dbReference>
<dbReference type="OrthoDB" id="5575722at2759"/>
<dbReference type="Pfam" id="PF14661">
    <property type="entry name" value="HAUS6_N"/>
    <property type="match status" value="1"/>
</dbReference>
<feature type="compositionally biased region" description="Low complexity" evidence="1">
    <location>
        <begin position="492"/>
        <end position="506"/>
    </location>
</feature>
<dbReference type="GeneID" id="35600392"/>
<feature type="region of interest" description="Disordered" evidence="1">
    <location>
        <begin position="539"/>
        <end position="644"/>
    </location>
</feature>